<keyword evidence="4 6" id="KW-1133">Transmembrane helix</keyword>
<dbReference type="Gene3D" id="6.10.110.10">
    <property type="match status" value="1"/>
</dbReference>
<dbReference type="AlphaFoldDB" id="A0AAD4PYL1"/>
<evidence type="ECO:0000256" key="1">
    <source>
        <dbReference type="ARBA" id="ARBA00004141"/>
    </source>
</evidence>
<dbReference type="GeneID" id="70248592"/>
<reference evidence="7" key="1">
    <citation type="submission" date="2021-12" db="EMBL/GenBank/DDBJ databases">
        <title>Convergent genome expansion in fungi linked to evolution of root-endophyte symbiosis.</title>
        <authorList>
            <consortium name="DOE Joint Genome Institute"/>
            <person name="Ke Y.-H."/>
            <person name="Bonito G."/>
            <person name="Liao H.-L."/>
            <person name="Looney B."/>
            <person name="Rojas-Flechas A."/>
            <person name="Nash J."/>
            <person name="Hameed K."/>
            <person name="Schadt C."/>
            <person name="Martin F."/>
            <person name="Crous P.W."/>
            <person name="Miettinen O."/>
            <person name="Magnuson J.K."/>
            <person name="Labbe J."/>
            <person name="Jacobson D."/>
            <person name="Doktycz M.J."/>
            <person name="Veneault-Fourrey C."/>
            <person name="Kuo A."/>
            <person name="Mondo S."/>
            <person name="Calhoun S."/>
            <person name="Riley R."/>
            <person name="Ohm R."/>
            <person name="LaButti K."/>
            <person name="Andreopoulos B."/>
            <person name="Pangilinan J."/>
            <person name="Nolan M."/>
            <person name="Tritt A."/>
            <person name="Clum A."/>
            <person name="Lipzen A."/>
            <person name="Daum C."/>
            <person name="Barry K."/>
            <person name="Grigoriev I.V."/>
            <person name="Vilgalys R."/>
        </authorList>
    </citation>
    <scope>NUCLEOTIDE SEQUENCE</scope>
    <source>
        <strain evidence="7">PMI_201</strain>
    </source>
</reference>
<dbReference type="GO" id="GO:0016020">
    <property type="term" value="C:membrane"/>
    <property type="evidence" value="ECO:0007669"/>
    <property type="project" value="UniProtKB-SubCell"/>
</dbReference>
<comment type="caution">
    <text evidence="7">The sequence shown here is derived from an EMBL/GenBank/DDBJ whole genome shotgun (WGS) entry which is preliminary data.</text>
</comment>
<dbReference type="Pfam" id="PF06140">
    <property type="entry name" value="Ifi-6-16"/>
    <property type="match status" value="1"/>
</dbReference>
<dbReference type="Proteomes" id="UP001201262">
    <property type="component" value="Unassembled WGS sequence"/>
</dbReference>
<feature type="transmembrane region" description="Helical" evidence="6">
    <location>
        <begin position="122"/>
        <end position="144"/>
    </location>
</feature>
<dbReference type="InterPro" id="IPR009311">
    <property type="entry name" value="IFI6/IFI27-like"/>
</dbReference>
<protein>
    <submittedName>
        <fullName evidence="7">Uncharacterized protein</fullName>
    </submittedName>
</protein>
<gene>
    <name evidence="7" type="ORF">BGW36DRAFT_397476</name>
</gene>
<accession>A0AAD4PYL1</accession>
<evidence type="ECO:0000256" key="5">
    <source>
        <dbReference type="ARBA" id="ARBA00023136"/>
    </source>
</evidence>
<proteinExistence type="inferred from homology"/>
<comment type="subcellular location">
    <subcellularLocation>
        <location evidence="1">Membrane</location>
        <topology evidence="1">Multi-pass membrane protein</topology>
    </subcellularLocation>
</comment>
<keyword evidence="3 6" id="KW-0812">Transmembrane</keyword>
<dbReference type="RefSeq" id="XP_046072545.1">
    <property type="nucleotide sequence ID" value="XM_046218305.1"/>
</dbReference>
<evidence type="ECO:0000256" key="2">
    <source>
        <dbReference type="ARBA" id="ARBA00007262"/>
    </source>
</evidence>
<evidence type="ECO:0000313" key="8">
    <source>
        <dbReference type="Proteomes" id="UP001201262"/>
    </source>
</evidence>
<comment type="similarity">
    <text evidence="2">Belongs to the IFI6/IFI27 family.</text>
</comment>
<dbReference type="EMBL" id="JAJTJA010000006">
    <property type="protein sequence ID" value="KAH8697844.1"/>
    <property type="molecule type" value="Genomic_DNA"/>
</dbReference>
<evidence type="ECO:0000256" key="4">
    <source>
        <dbReference type="ARBA" id="ARBA00022989"/>
    </source>
</evidence>
<name>A0AAD4PYL1_9EURO</name>
<organism evidence="7 8">
    <name type="scientific">Talaromyces proteolyticus</name>
    <dbReference type="NCBI Taxonomy" id="1131652"/>
    <lineage>
        <taxon>Eukaryota</taxon>
        <taxon>Fungi</taxon>
        <taxon>Dikarya</taxon>
        <taxon>Ascomycota</taxon>
        <taxon>Pezizomycotina</taxon>
        <taxon>Eurotiomycetes</taxon>
        <taxon>Eurotiomycetidae</taxon>
        <taxon>Eurotiales</taxon>
        <taxon>Trichocomaceae</taxon>
        <taxon>Talaromyces</taxon>
        <taxon>Talaromyces sect. Bacilispori</taxon>
    </lineage>
</organism>
<evidence type="ECO:0000313" key="7">
    <source>
        <dbReference type="EMBL" id="KAH8697844.1"/>
    </source>
</evidence>
<sequence>MDLLFTVLECIRGPPAESGAEAELKRKSCGLSTSYRRPEDVAEEVIHIIMTTEKRGSALQSRIQGTVDTEGWTEGIAKAILDKLRQIIENGQSDMGAVLQEIINFTSQIVEDFFQFARDHPVAITIFCTLIALGVLFLIAPWIIEALGFSASGPIEGSFAAWWQSTYRGYVSRKSLFAFFQRLGMPNQTGKYRL</sequence>
<evidence type="ECO:0000256" key="6">
    <source>
        <dbReference type="SAM" id="Phobius"/>
    </source>
</evidence>
<dbReference type="InterPro" id="IPR038213">
    <property type="entry name" value="IFI6/IFI27-like_sf"/>
</dbReference>
<keyword evidence="5 6" id="KW-0472">Membrane</keyword>
<evidence type="ECO:0000256" key="3">
    <source>
        <dbReference type="ARBA" id="ARBA00022692"/>
    </source>
</evidence>
<keyword evidence="8" id="KW-1185">Reference proteome</keyword>